<dbReference type="EMBL" id="GBXM01042052">
    <property type="protein sequence ID" value="JAH66525.1"/>
    <property type="molecule type" value="Transcribed_RNA"/>
</dbReference>
<dbReference type="EMBL" id="GBXM01038582">
    <property type="protein sequence ID" value="JAH69995.1"/>
    <property type="molecule type" value="Transcribed_RNA"/>
</dbReference>
<keyword evidence="1" id="KW-0812">Transmembrane</keyword>
<keyword evidence="1" id="KW-1133">Transmembrane helix</keyword>
<keyword evidence="1" id="KW-0472">Membrane</keyword>
<organism evidence="2">
    <name type="scientific">Anguilla anguilla</name>
    <name type="common">European freshwater eel</name>
    <name type="synonym">Muraena anguilla</name>
    <dbReference type="NCBI Taxonomy" id="7936"/>
    <lineage>
        <taxon>Eukaryota</taxon>
        <taxon>Metazoa</taxon>
        <taxon>Chordata</taxon>
        <taxon>Craniata</taxon>
        <taxon>Vertebrata</taxon>
        <taxon>Euteleostomi</taxon>
        <taxon>Actinopterygii</taxon>
        <taxon>Neopterygii</taxon>
        <taxon>Teleostei</taxon>
        <taxon>Anguilliformes</taxon>
        <taxon>Anguillidae</taxon>
        <taxon>Anguilla</taxon>
    </lineage>
</organism>
<reference evidence="2" key="2">
    <citation type="journal article" date="2015" name="Fish Shellfish Immunol.">
        <title>Early steps in the European eel (Anguilla anguilla)-Vibrio vulnificus interaction in the gills: Role of the RtxA13 toxin.</title>
        <authorList>
            <person name="Callol A."/>
            <person name="Pajuelo D."/>
            <person name="Ebbesson L."/>
            <person name="Teles M."/>
            <person name="MacKenzie S."/>
            <person name="Amaro C."/>
        </authorList>
    </citation>
    <scope>NUCLEOTIDE SEQUENCE</scope>
</reference>
<sequence>MMQKVRVLVSAFFCLLWVVSFLFQLSLAVLFLLRYKFVLFYHLYLGGRIVLFYVGVCFVIYGWSFVLLWLG</sequence>
<accession>A0A0E9UMR3</accession>
<evidence type="ECO:0000256" key="1">
    <source>
        <dbReference type="SAM" id="Phobius"/>
    </source>
</evidence>
<reference evidence="2" key="1">
    <citation type="submission" date="2014-11" db="EMBL/GenBank/DDBJ databases">
        <authorList>
            <person name="Amaro Gonzalez C."/>
        </authorList>
    </citation>
    <scope>NUCLEOTIDE SEQUENCE</scope>
</reference>
<evidence type="ECO:0000313" key="2">
    <source>
        <dbReference type="EMBL" id="JAH66525.1"/>
    </source>
</evidence>
<feature type="transmembrane region" description="Helical" evidence="1">
    <location>
        <begin position="45"/>
        <end position="70"/>
    </location>
</feature>
<name>A0A0E9UMR3_ANGAN</name>
<dbReference type="AlphaFoldDB" id="A0A0E9UMR3"/>
<proteinExistence type="predicted"/>
<protein>
    <submittedName>
        <fullName evidence="2">Uncharacterized protein</fullName>
    </submittedName>
</protein>
<feature type="transmembrane region" description="Helical" evidence="1">
    <location>
        <begin position="7"/>
        <end position="33"/>
    </location>
</feature>